<dbReference type="InterPro" id="IPR023795">
    <property type="entry name" value="Serpin_CS"/>
</dbReference>
<dbReference type="Proteomes" id="UP000694520">
    <property type="component" value="Chromosome 21"/>
</dbReference>
<accession>A0A8B9Y933</accession>
<dbReference type="GO" id="GO:0002020">
    <property type="term" value="F:protease binding"/>
    <property type="evidence" value="ECO:0007669"/>
    <property type="project" value="UniProtKB-ARBA"/>
</dbReference>
<reference evidence="7" key="3">
    <citation type="submission" date="2025-09" db="UniProtKB">
        <authorList>
            <consortium name="Ensembl"/>
        </authorList>
    </citation>
    <scope>IDENTIFICATION</scope>
</reference>
<evidence type="ECO:0000259" key="6">
    <source>
        <dbReference type="SMART" id="SM00093"/>
    </source>
</evidence>
<dbReference type="InterPro" id="IPR023796">
    <property type="entry name" value="Serpin_dom"/>
</dbReference>
<sequence length="410" mass="46785">MSSLGEAIIHLGIDLFHQIRQSKKENIFYSPFSISSALAMTYLGARENTASEMQKVLHFNEITEKPRGTATRNPVEKPGNVHHHFQKLLMELKKSTDAYELSVANRLYGEKEFRFLQEYMDNVQKFYLASVESADFKNAAEESRKMINSWVESQTNGRTYFEDSLDSSTALVLVNAVYFKGQWNQKFKEEHTAEEKFWLNKDTSKPVQMMKQTNSFKFVSLEDVQAKILEILHKGSELSMMVLLPDEVDGLQELEDQLTAEKLIAWTSPQNMRKRQVDLYLPRFKVEESYDLVPTLRALGMVDAFNVRVANFSVFHKSFVEVTEEGTEAAAATGVEIIERAGRNSESFRCDRPFLFLIKHIKTNSILFCGRVSSLRRPWAAATLGTFRELFPSLNAGVTGSLDSFSFPTS</sequence>
<dbReference type="InterPro" id="IPR042185">
    <property type="entry name" value="Serpin_sf_2"/>
</dbReference>
<dbReference type="SMART" id="SM00093">
    <property type="entry name" value="SERPIN"/>
    <property type="match status" value="1"/>
</dbReference>
<dbReference type="PANTHER" id="PTHR11461:SF186">
    <property type="entry name" value="SERPIN B4"/>
    <property type="match status" value="1"/>
</dbReference>
<dbReference type="GO" id="GO:0005615">
    <property type="term" value="C:extracellular space"/>
    <property type="evidence" value="ECO:0007669"/>
    <property type="project" value="InterPro"/>
</dbReference>
<dbReference type="FunFam" id="3.30.497.10:FF:000001">
    <property type="entry name" value="Serine protease inhibitor"/>
    <property type="match status" value="1"/>
</dbReference>
<comment type="similarity">
    <text evidence="3">Belongs to the serpin family. Ov-serpin subfamily.</text>
</comment>
<reference evidence="7" key="1">
    <citation type="submission" date="2019-05" db="EMBL/GenBank/DDBJ databases">
        <authorList>
            <person name="Zhang S."/>
            <person name="Liu J."/>
        </authorList>
    </citation>
    <scope>NUCLEOTIDE SEQUENCE [LARGE SCALE GENOMIC DNA]</scope>
</reference>
<protein>
    <recommendedName>
        <fullName evidence="6">Serpin domain-containing protein</fullName>
    </recommendedName>
</protein>
<dbReference type="GO" id="GO:0005829">
    <property type="term" value="C:cytosol"/>
    <property type="evidence" value="ECO:0007669"/>
    <property type="project" value="UniProtKB-ARBA"/>
</dbReference>
<dbReference type="AlphaFoldDB" id="A0A8B9Y933"/>
<evidence type="ECO:0000256" key="2">
    <source>
        <dbReference type="ARBA" id="ARBA00004613"/>
    </source>
</evidence>
<proteinExistence type="inferred from homology"/>
<evidence type="ECO:0000313" key="8">
    <source>
        <dbReference type="Proteomes" id="UP000694520"/>
    </source>
</evidence>
<dbReference type="FunFam" id="2.30.39.10:FF:000071">
    <property type="entry name" value="Serpin B3"/>
    <property type="match status" value="1"/>
</dbReference>
<dbReference type="SUPFAM" id="SSF56574">
    <property type="entry name" value="Serpins"/>
    <property type="match status" value="1"/>
</dbReference>
<dbReference type="Gene3D" id="2.30.39.10">
    <property type="entry name" value="Alpha-1-antitrypsin, domain 1"/>
    <property type="match status" value="1"/>
</dbReference>
<dbReference type="CDD" id="cd19956">
    <property type="entry name" value="serpinB"/>
    <property type="match status" value="1"/>
</dbReference>
<feature type="domain" description="Serpin" evidence="6">
    <location>
        <begin position="13"/>
        <end position="375"/>
    </location>
</feature>
<dbReference type="InterPro" id="IPR042178">
    <property type="entry name" value="Serpin_sf_1"/>
</dbReference>
<dbReference type="PROSITE" id="PS00284">
    <property type="entry name" value="SERPIN"/>
    <property type="match status" value="1"/>
</dbReference>
<keyword evidence="8" id="KW-1185">Reference proteome</keyword>
<dbReference type="PANTHER" id="PTHR11461">
    <property type="entry name" value="SERINE PROTEASE INHIBITOR, SERPIN"/>
    <property type="match status" value="1"/>
</dbReference>
<evidence type="ECO:0000256" key="3">
    <source>
        <dbReference type="ARBA" id="ARBA00006426"/>
    </source>
</evidence>
<evidence type="ECO:0000256" key="5">
    <source>
        <dbReference type="ARBA" id="ARBA00022525"/>
    </source>
</evidence>
<evidence type="ECO:0000313" key="7">
    <source>
        <dbReference type="Ensembl" id="ENSBGRP00000032128.1"/>
    </source>
</evidence>
<dbReference type="GO" id="GO:0004867">
    <property type="term" value="F:serine-type endopeptidase inhibitor activity"/>
    <property type="evidence" value="ECO:0007669"/>
    <property type="project" value="InterPro"/>
</dbReference>
<name>A0A8B9Y933_BOSMU</name>
<keyword evidence="5" id="KW-0964">Secreted</keyword>
<dbReference type="Gene3D" id="3.30.497.10">
    <property type="entry name" value="Antithrombin, subunit I, domain 2"/>
    <property type="match status" value="1"/>
</dbReference>
<dbReference type="InterPro" id="IPR000215">
    <property type="entry name" value="Serpin_fam"/>
</dbReference>
<evidence type="ECO:0000256" key="4">
    <source>
        <dbReference type="ARBA" id="ARBA00022490"/>
    </source>
</evidence>
<comment type="subcellular location">
    <subcellularLocation>
        <location evidence="1">Cytoplasm</location>
    </subcellularLocation>
    <subcellularLocation>
        <location evidence="2">Secreted</location>
    </subcellularLocation>
</comment>
<dbReference type="Pfam" id="PF00079">
    <property type="entry name" value="Serpin"/>
    <property type="match status" value="1"/>
</dbReference>
<evidence type="ECO:0000256" key="1">
    <source>
        <dbReference type="ARBA" id="ARBA00004496"/>
    </source>
</evidence>
<keyword evidence="4" id="KW-0963">Cytoplasm</keyword>
<dbReference type="Ensembl" id="ENSBGRT00000037173.1">
    <property type="protein sequence ID" value="ENSBGRP00000032128.1"/>
    <property type="gene ID" value="ENSBGRG00000020145.1"/>
</dbReference>
<dbReference type="GeneTree" id="ENSGT00940000154520"/>
<reference evidence="7" key="2">
    <citation type="submission" date="2025-08" db="UniProtKB">
        <authorList>
            <consortium name="Ensembl"/>
        </authorList>
    </citation>
    <scope>IDENTIFICATION</scope>
</reference>
<organism evidence="7 8">
    <name type="scientific">Bos mutus grunniens</name>
    <name type="common">Wild yak</name>
    <name type="synonym">Bos grunniens</name>
    <dbReference type="NCBI Taxonomy" id="30521"/>
    <lineage>
        <taxon>Eukaryota</taxon>
        <taxon>Metazoa</taxon>
        <taxon>Chordata</taxon>
        <taxon>Craniata</taxon>
        <taxon>Vertebrata</taxon>
        <taxon>Euteleostomi</taxon>
        <taxon>Mammalia</taxon>
        <taxon>Eutheria</taxon>
        <taxon>Laurasiatheria</taxon>
        <taxon>Artiodactyla</taxon>
        <taxon>Ruminantia</taxon>
        <taxon>Pecora</taxon>
        <taxon>Bovidae</taxon>
        <taxon>Bovinae</taxon>
        <taxon>Bos</taxon>
    </lineage>
</organism>
<dbReference type="InterPro" id="IPR036186">
    <property type="entry name" value="Serpin_sf"/>
</dbReference>